<evidence type="ECO:0000313" key="10">
    <source>
        <dbReference type="EMBL" id="KAJ1151533.1"/>
    </source>
</evidence>
<keyword evidence="6" id="KW-0239">DNA-directed DNA polymerase</keyword>
<evidence type="ECO:0000256" key="2">
    <source>
        <dbReference type="ARBA" id="ARBA00012417"/>
    </source>
</evidence>
<dbReference type="InterPro" id="IPR004868">
    <property type="entry name" value="DNA-dir_DNA_pol_B_mt/vir"/>
</dbReference>
<dbReference type="EC" id="2.7.7.7" evidence="2"/>
<organism evidence="10 11">
    <name type="scientific">Pleurodeles waltl</name>
    <name type="common">Iberian ribbed newt</name>
    <dbReference type="NCBI Taxonomy" id="8319"/>
    <lineage>
        <taxon>Eukaryota</taxon>
        <taxon>Metazoa</taxon>
        <taxon>Chordata</taxon>
        <taxon>Craniata</taxon>
        <taxon>Vertebrata</taxon>
        <taxon>Euteleostomi</taxon>
        <taxon>Amphibia</taxon>
        <taxon>Batrachia</taxon>
        <taxon>Caudata</taxon>
        <taxon>Salamandroidea</taxon>
        <taxon>Salamandridae</taxon>
        <taxon>Pleurodelinae</taxon>
        <taxon>Pleurodeles</taxon>
    </lineage>
</organism>
<feature type="domain" description="DNA-directed DNA polymerase family B mitochondria/virus" evidence="9">
    <location>
        <begin position="122"/>
        <end position="262"/>
    </location>
</feature>
<accession>A0AAV7RKY8</accession>
<evidence type="ECO:0000256" key="6">
    <source>
        <dbReference type="ARBA" id="ARBA00022932"/>
    </source>
</evidence>
<dbReference type="Proteomes" id="UP001066276">
    <property type="component" value="Chromosome 5"/>
</dbReference>
<dbReference type="GO" id="GO:0000166">
    <property type="term" value="F:nucleotide binding"/>
    <property type="evidence" value="ECO:0007669"/>
    <property type="project" value="InterPro"/>
</dbReference>
<dbReference type="PANTHER" id="PTHR33568">
    <property type="entry name" value="DNA POLYMERASE"/>
    <property type="match status" value="1"/>
</dbReference>
<keyword evidence="4" id="KW-0548">Nucleotidyltransferase</keyword>
<evidence type="ECO:0000256" key="5">
    <source>
        <dbReference type="ARBA" id="ARBA00022705"/>
    </source>
</evidence>
<evidence type="ECO:0000313" key="11">
    <source>
        <dbReference type="Proteomes" id="UP001066276"/>
    </source>
</evidence>
<keyword evidence="11" id="KW-1185">Reference proteome</keyword>
<dbReference type="AlphaFoldDB" id="A0AAV7RKY8"/>
<evidence type="ECO:0000256" key="7">
    <source>
        <dbReference type="ARBA" id="ARBA00023125"/>
    </source>
</evidence>
<dbReference type="GO" id="GO:0003677">
    <property type="term" value="F:DNA binding"/>
    <property type="evidence" value="ECO:0007669"/>
    <property type="project" value="UniProtKB-KW"/>
</dbReference>
<evidence type="ECO:0000256" key="8">
    <source>
        <dbReference type="ARBA" id="ARBA00049244"/>
    </source>
</evidence>
<evidence type="ECO:0000259" key="9">
    <source>
        <dbReference type="Pfam" id="PF03175"/>
    </source>
</evidence>
<dbReference type="Pfam" id="PF03175">
    <property type="entry name" value="DNA_pol_B_2"/>
    <property type="match status" value="1"/>
</dbReference>
<dbReference type="SUPFAM" id="SSF56672">
    <property type="entry name" value="DNA/RNA polymerases"/>
    <property type="match status" value="1"/>
</dbReference>
<comment type="caution">
    <text evidence="10">The sequence shown here is derived from an EMBL/GenBank/DDBJ whole genome shotgun (WGS) entry which is preliminary data.</text>
</comment>
<gene>
    <name evidence="10" type="ORF">NDU88_004313</name>
</gene>
<keyword evidence="7" id="KW-0238">DNA-binding</keyword>
<evidence type="ECO:0000256" key="4">
    <source>
        <dbReference type="ARBA" id="ARBA00022695"/>
    </source>
</evidence>
<keyword evidence="5" id="KW-0235">DNA replication</keyword>
<dbReference type="PANTHER" id="PTHR33568:SF3">
    <property type="entry name" value="DNA-DIRECTED DNA POLYMERASE"/>
    <property type="match status" value="1"/>
</dbReference>
<dbReference type="GO" id="GO:0003887">
    <property type="term" value="F:DNA-directed DNA polymerase activity"/>
    <property type="evidence" value="ECO:0007669"/>
    <property type="project" value="UniProtKB-KW"/>
</dbReference>
<evidence type="ECO:0000256" key="1">
    <source>
        <dbReference type="ARBA" id="ARBA00005755"/>
    </source>
</evidence>
<name>A0AAV7RKY8_PLEWA</name>
<sequence>MYVSEEENIFIQHALQGGEYRLDRYYLDGYALINGVPTAFEFNGCFYHWCPHCYKPHEFNRLQGTTFEHLHRRNVVKVQYTESSSFAFRTLWEHERLVELTKDAELGTFIKSLQLPAPLEPRNTLFGGCTNATQLYRVAGEGENIHYYDFTSLYPFVNKVKLYPVGHPRIIYRNFKSLDEYFGLFKCQIHCPWKLYCPVLPYRVEDKLMFPLCRTCTESKQTSECRQSDEERLLEGTWCTIEVQTAIEKGYHFCKILKIGTFHTPQPNSFLSTSACFSETNRRHGGILTGASINHRSKSTWLLTMLARVLR</sequence>
<proteinExistence type="inferred from homology"/>
<comment type="similarity">
    <text evidence="1">Belongs to the DNA polymerase type-B family.</text>
</comment>
<dbReference type="InterPro" id="IPR043502">
    <property type="entry name" value="DNA/RNA_pol_sf"/>
</dbReference>
<reference evidence="10" key="1">
    <citation type="journal article" date="2022" name="bioRxiv">
        <title>Sequencing and chromosome-scale assembly of the giantPleurodeles waltlgenome.</title>
        <authorList>
            <person name="Brown T."/>
            <person name="Elewa A."/>
            <person name="Iarovenko S."/>
            <person name="Subramanian E."/>
            <person name="Araus A.J."/>
            <person name="Petzold A."/>
            <person name="Susuki M."/>
            <person name="Suzuki K.-i.T."/>
            <person name="Hayashi T."/>
            <person name="Toyoda A."/>
            <person name="Oliveira C."/>
            <person name="Osipova E."/>
            <person name="Leigh N.D."/>
            <person name="Simon A."/>
            <person name="Yun M.H."/>
        </authorList>
    </citation>
    <scope>NUCLEOTIDE SEQUENCE</scope>
    <source>
        <strain evidence="10">20211129_DDA</strain>
        <tissue evidence="10">Liver</tissue>
    </source>
</reference>
<comment type="catalytic activity">
    <reaction evidence="8">
        <text>DNA(n) + a 2'-deoxyribonucleoside 5'-triphosphate = DNA(n+1) + diphosphate</text>
        <dbReference type="Rhea" id="RHEA:22508"/>
        <dbReference type="Rhea" id="RHEA-COMP:17339"/>
        <dbReference type="Rhea" id="RHEA-COMP:17340"/>
        <dbReference type="ChEBI" id="CHEBI:33019"/>
        <dbReference type="ChEBI" id="CHEBI:61560"/>
        <dbReference type="ChEBI" id="CHEBI:173112"/>
        <dbReference type="EC" id="2.7.7.7"/>
    </reaction>
</comment>
<dbReference type="EMBL" id="JANPWB010000009">
    <property type="protein sequence ID" value="KAJ1151533.1"/>
    <property type="molecule type" value="Genomic_DNA"/>
</dbReference>
<evidence type="ECO:0000256" key="3">
    <source>
        <dbReference type="ARBA" id="ARBA00022679"/>
    </source>
</evidence>
<keyword evidence="3" id="KW-0808">Transferase</keyword>
<dbReference type="GO" id="GO:0006260">
    <property type="term" value="P:DNA replication"/>
    <property type="evidence" value="ECO:0007669"/>
    <property type="project" value="UniProtKB-KW"/>
</dbReference>
<protein>
    <recommendedName>
        <fullName evidence="2">DNA-directed DNA polymerase</fullName>
        <ecNumber evidence="2">2.7.7.7</ecNumber>
    </recommendedName>
</protein>